<dbReference type="PROSITE" id="PS50011">
    <property type="entry name" value="PROTEIN_KINASE_DOM"/>
    <property type="match status" value="1"/>
</dbReference>
<dbReference type="Proteomes" id="UP000663193">
    <property type="component" value="Chromosome 6"/>
</dbReference>
<evidence type="ECO:0000256" key="3">
    <source>
        <dbReference type="ARBA" id="ARBA00030237"/>
    </source>
</evidence>
<evidence type="ECO:0000256" key="2">
    <source>
        <dbReference type="ARBA" id="ARBA00023006"/>
    </source>
</evidence>
<evidence type="ECO:0000256" key="4">
    <source>
        <dbReference type="SAM" id="MobiDB-lite"/>
    </source>
</evidence>
<dbReference type="PANTHER" id="PTHR24348">
    <property type="entry name" value="SERINE/THREONINE-PROTEIN KINASE UNC-51-RELATED"/>
    <property type="match status" value="1"/>
</dbReference>
<dbReference type="InterPro" id="IPR008271">
    <property type="entry name" value="Ser/Thr_kinase_AS"/>
</dbReference>
<evidence type="ECO:0000313" key="7">
    <source>
        <dbReference type="Proteomes" id="UP000663193"/>
    </source>
</evidence>
<feature type="compositionally biased region" description="Polar residues" evidence="4">
    <location>
        <begin position="97"/>
        <end position="106"/>
    </location>
</feature>
<dbReference type="PROSITE" id="PS00108">
    <property type="entry name" value="PROTEIN_KINASE_ST"/>
    <property type="match status" value="1"/>
</dbReference>
<accession>A0A7U2F1A8</accession>
<dbReference type="Pfam" id="PF00069">
    <property type="entry name" value="Pkinase"/>
    <property type="match status" value="1"/>
</dbReference>
<name>A0A7U2F1A8_PHANO</name>
<evidence type="ECO:0000313" key="6">
    <source>
        <dbReference type="EMBL" id="QRC96835.1"/>
    </source>
</evidence>
<dbReference type="OrthoDB" id="1668230at2759"/>
<dbReference type="GO" id="GO:0005524">
    <property type="term" value="F:ATP binding"/>
    <property type="evidence" value="ECO:0007669"/>
    <property type="project" value="InterPro"/>
</dbReference>
<dbReference type="AlphaFoldDB" id="A0A7U2F1A8"/>
<feature type="region of interest" description="Disordered" evidence="4">
    <location>
        <begin position="186"/>
        <end position="209"/>
    </location>
</feature>
<comment type="subcellular location">
    <subcellularLocation>
        <location evidence="1">Preautophagosomal structure membrane</location>
        <topology evidence="1">Peripheral membrane protein</topology>
    </subcellularLocation>
</comment>
<feature type="domain" description="Protein kinase" evidence="5">
    <location>
        <begin position="160"/>
        <end position="484"/>
    </location>
</feature>
<feature type="region of interest" description="Disordered" evidence="4">
    <location>
        <begin position="49"/>
        <end position="106"/>
    </location>
</feature>
<dbReference type="GO" id="GO:0004674">
    <property type="term" value="F:protein serine/threonine kinase activity"/>
    <property type="evidence" value="ECO:0007669"/>
    <property type="project" value="InterPro"/>
</dbReference>
<dbReference type="Gene3D" id="1.10.510.10">
    <property type="entry name" value="Transferase(Phosphotransferase) domain 1"/>
    <property type="match status" value="1"/>
</dbReference>
<dbReference type="SMART" id="SM00220">
    <property type="entry name" value="S_TKc"/>
    <property type="match status" value="1"/>
</dbReference>
<dbReference type="GO" id="GO:0010506">
    <property type="term" value="P:regulation of autophagy"/>
    <property type="evidence" value="ECO:0007669"/>
    <property type="project" value="InterPro"/>
</dbReference>
<dbReference type="SUPFAM" id="SSF56112">
    <property type="entry name" value="Protein kinase-like (PK-like)"/>
    <property type="match status" value="1"/>
</dbReference>
<dbReference type="PANTHER" id="PTHR24348:SF68">
    <property type="entry name" value="SERINE_THREONINE-PROTEIN KINASE ATG1C"/>
    <property type="match status" value="1"/>
</dbReference>
<protein>
    <recommendedName>
        <fullName evidence="3">Autophagy-related protein 1</fullName>
    </recommendedName>
</protein>
<dbReference type="EMBL" id="CP069028">
    <property type="protein sequence ID" value="QRC96835.1"/>
    <property type="molecule type" value="Genomic_DNA"/>
</dbReference>
<dbReference type="GO" id="GO:0034045">
    <property type="term" value="C:phagophore assembly site membrane"/>
    <property type="evidence" value="ECO:0007669"/>
    <property type="project" value="UniProtKB-SubCell"/>
</dbReference>
<organism evidence="6 7">
    <name type="scientific">Phaeosphaeria nodorum (strain SN15 / ATCC MYA-4574 / FGSC 10173)</name>
    <name type="common">Glume blotch fungus</name>
    <name type="synonym">Parastagonospora nodorum</name>
    <dbReference type="NCBI Taxonomy" id="321614"/>
    <lineage>
        <taxon>Eukaryota</taxon>
        <taxon>Fungi</taxon>
        <taxon>Dikarya</taxon>
        <taxon>Ascomycota</taxon>
        <taxon>Pezizomycotina</taxon>
        <taxon>Dothideomycetes</taxon>
        <taxon>Pleosporomycetidae</taxon>
        <taxon>Pleosporales</taxon>
        <taxon>Pleosporineae</taxon>
        <taxon>Phaeosphaeriaceae</taxon>
        <taxon>Parastagonospora</taxon>
    </lineage>
</organism>
<keyword evidence="7" id="KW-1185">Reference proteome</keyword>
<dbReference type="InterPro" id="IPR011009">
    <property type="entry name" value="Kinase-like_dom_sf"/>
</dbReference>
<keyword evidence="2" id="KW-0072">Autophagy</keyword>
<dbReference type="InterPro" id="IPR045269">
    <property type="entry name" value="Atg1-like"/>
</dbReference>
<feature type="region of interest" description="Disordered" evidence="4">
    <location>
        <begin position="119"/>
        <end position="143"/>
    </location>
</feature>
<dbReference type="InterPro" id="IPR000719">
    <property type="entry name" value="Prot_kinase_dom"/>
</dbReference>
<reference evidence="7" key="1">
    <citation type="journal article" date="2021" name="BMC Genomics">
        <title>Chromosome-level genome assembly and manually-curated proteome of model necrotroph Parastagonospora nodorum Sn15 reveals a genome-wide trove of candidate effector homologs, and redundancy of virulence-related functions within an accessory chromosome.</title>
        <authorList>
            <person name="Bertazzoni S."/>
            <person name="Jones D.A.B."/>
            <person name="Phan H.T."/>
            <person name="Tan K.-C."/>
            <person name="Hane J.K."/>
        </authorList>
    </citation>
    <scope>NUCLEOTIDE SEQUENCE [LARGE SCALE GENOMIC DNA]</scope>
    <source>
        <strain evidence="7">SN15 / ATCC MYA-4574 / FGSC 10173)</strain>
    </source>
</reference>
<dbReference type="VEuPathDB" id="FungiDB:JI435_017240"/>
<proteinExistence type="predicted"/>
<dbReference type="GO" id="GO:0006914">
    <property type="term" value="P:autophagy"/>
    <property type="evidence" value="ECO:0007669"/>
    <property type="project" value="UniProtKB-KW"/>
</dbReference>
<gene>
    <name evidence="6" type="ORF">JI435_017240</name>
</gene>
<evidence type="ECO:0000259" key="5">
    <source>
        <dbReference type="PROSITE" id="PS50011"/>
    </source>
</evidence>
<feature type="compositionally biased region" description="Polar residues" evidence="4">
    <location>
        <begin position="60"/>
        <end position="79"/>
    </location>
</feature>
<evidence type="ECO:0000256" key="1">
    <source>
        <dbReference type="ARBA" id="ARBA00004623"/>
    </source>
</evidence>
<dbReference type="OMA" id="GYIADSH"/>
<sequence length="484" mass="52763">MAMLPQFSFPLANQSEVSGSAITPKDKPQIQLDTSTNTEIREAYRLAVPGRRHSRPLNLRTVSTPPDSPTRLRSVTLGSQAPAMMHDSGALTPPATPTSHSKSGSLSSDFLTSLSCLRRGDSMSSSTGRPSLDDSMRPGSTDLLKFPHHLTDYSIKLDGEGRKRPIGVGAWSDVYLAKPNLPQSRDIPAAPAMTPPLTPRHSRGASKDSSYFPSIPSMYAIKVPGSTSAKKVLDAEARILSYLSRFPNADRHVVPFFGQDVRTGALVLKALDGTLDDWIEKSLNSLDEPARAAKLAALFPTIALSLIDSLMWMQEKDCIHADIKPSNILVSSAASQLDLVYSDFSSTILTTVTDDIVTPPPMGAGTWEFLDPSLLSSFNPATPCAATDLWSLGITLLFLILGTSPYDAFKANKFQQREMIKSGSPLQCLGYDDQGILNTRRLKQLSKTLDWDVSKWLGKVLVKSKEKRVSVAAWRAELVQHMAR</sequence>